<comment type="caution">
    <text evidence="1">The sequence shown here is derived from an EMBL/GenBank/DDBJ whole genome shotgun (WGS) entry which is preliminary data.</text>
</comment>
<dbReference type="EMBL" id="BLXT01006630">
    <property type="protein sequence ID" value="GFO32450.1"/>
    <property type="molecule type" value="Genomic_DNA"/>
</dbReference>
<dbReference type="AlphaFoldDB" id="A0AAV4CKP6"/>
<name>A0AAV4CKP6_9GAST</name>
<organism evidence="1 2">
    <name type="scientific">Plakobranchus ocellatus</name>
    <dbReference type="NCBI Taxonomy" id="259542"/>
    <lineage>
        <taxon>Eukaryota</taxon>
        <taxon>Metazoa</taxon>
        <taxon>Spiralia</taxon>
        <taxon>Lophotrochozoa</taxon>
        <taxon>Mollusca</taxon>
        <taxon>Gastropoda</taxon>
        <taxon>Heterobranchia</taxon>
        <taxon>Euthyneura</taxon>
        <taxon>Panpulmonata</taxon>
        <taxon>Sacoglossa</taxon>
        <taxon>Placobranchoidea</taxon>
        <taxon>Plakobranchidae</taxon>
        <taxon>Plakobranchus</taxon>
    </lineage>
</organism>
<dbReference type="Proteomes" id="UP000735302">
    <property type="component" value="Unassembled WGS sequence"/>
</dbReference>
<gene>
    <name evidence="1" type="ORF">PoB_005895500</name>
</gene>
<protein>
    <submittedName>
        <fullName evidence="1">Uncharacterized protein</fullName>
    </submittedName>
</protein>
<reference evidence="1 2" key="1">
    <citation type="journal article" date="2021" name="Elife">
        <title>Chloroplast acquisition without the gene transfer in kleptoplastic sea slugs, Plakobranchus ocellatus.</title>
        <authorList>
            <person name="Maeda T."/>
            <person name="Takahashi S."/>
            <person name="Yoshida T."/>
            <person name="Shimamura S."/>
            <person name="Takaki Y."/>
            <person name="Nagai Y."/>
            <person name="Toyoda A."/>
            <person name="Suzuki Y."/>
            <person name="Arimoto A."/>
            <person name="Ishii H."/>
            <person name="Satoh N."/>
            <person name="Nishiyama T."/>
            <person name="Hasebe M."/>
            <person name="Maruyama T."/>
            <person name="Minagawa J."/>
            <person name="Obokata J."/>
            <person name="Shigenobu S."/>
        </authorList>
    </citation>
    <scope>NUCLEOTIDE SEQUENCE [LARGE SCALE GENOMIC DNA]</scope>
</reference>
<keyword evidence="2" id="KW-1185">Reference proteome</keyword>
<evidence type="ECO:0000313" key="2">
    <source>
        <dbReference type="Proteomes" id="UP000735302"/>
    </source>
</evidence>
<proteinExistence type="predicted"/>
<evidence type="ECO:0000313" key="1">
    <source>
        <dbReference type="EMBL" id="GFO32450.1"/>
    </source>
</evidence>
<accession>A0AAV4CKP6</accession>
<sequence length="212" mass="23364">MYFGEHDGCTEATVEGMNDGYIQNDLMPFGEYDGALRLQLKALARPGIASGLKHSFRTQVVLAPSNPHSAVRKGLVKKQQRYRIINACIRDTNATLSIMCVCVCVVDSVSALRSAGTFLTQVRAPLLTPWLDGGPQSLKSPCCGLAIYMKPNPSIHAIVYKSRQKVSELLQGGGSTVKPSRCDTQKEINDLRRTPSRRHKSGRQSVPFRWTC</sequence>